<keyword evidence="2" id="KW-1185">Reference proteome</keyword>
<evidence type="ECO:0000313" key="1">
    <source>
        <dbReference type="EMBL" id="CCB42887.1"/>
    </source>
</evidence>
<name>F6GSF5_VITVI</name>
<dbReference type="EMBL" id="FN594950">
    <property type="protein sequence ID" value="CCB42887.1"/>
    <property type="molecule type" value="Genomic_DNA"/>
</dbReference>
<evidence type="ECO:0000313" key="2">
    <source>
        <dbReference type="Proteomes" id="UP000009183"/>
    </source>
</evidence>
<reference evidence="2" key="1">
    <citation type="journal article" date="2007" name="Nature">
        <title>The grapevine genome sequence suggests ancestral hexaploidization in major angiosperm phyla.</title>
        <authorList>
            <consortium name="The French-Italian Public Consortium for Grapevine Genome Characterization."/>
            <person name="Jaillon O."/>
            <person name="Aury J.-M."/>
            <person name="Noel B."/>
            <person name="Policriti A."/>
            <person name="Clepet C."/>
            <person name="Casagrande A."/>
            <person name="Choisne N."/>
            <person name="Aubourg S."/>
            <person name="Vitulo N."/>
            <person name="Jubin C."/>
            <person name="Vezzi A."/>
            <person name="Legeai F."/>
            <person name="Hugueney P."/>
            <person name="Dasilva C."/>
            <person name="Horner D."/>
            <person name="Mica E."/>
            <person name="Jublot D."/>
            <person name="Poulain J."/>
            <person name="Bruyere C."/>
            <person name="Billault A."/>
            <person name="Segurens B."/>
            <person name="Gouyvenoux M."/>
            <person name="Ugarte E."/>
            <person name="Cattonaro F."/>
            <person name="Anthouard V."/>
            <person name="Vico V."/>
            <person name="Del Fabbro C."/>
            <person name="Alaux M."/>
            <person name="Di Gaspero G."/>
            <person name="Dumas V."/>
            <person name="Felice N."/>
            <person name="Paillard S."/>
            <person name="Juman I."/>
            <person name="Moroldo M."/>
            <person name="Scalabrin S."/>
            <person name="Canaguier A."/>
            <person name="Le Clainche I."/>
            <person name="Malacrida G."/>
            <person name="Durand E."/>
            <person name="Pesole G."/>
            <person name="Laucou V."/>
            <person name="Chatelet P."/>
            <person name="Merdinoglu D."/>
            <person name="Delledonne M."/>
            <person name="Pezzotti M."/>
            <person name="Lecharny A."/>
            <person name="Scarpelli C."/>
            <person name="Artiguenave F."/>
            <person name="Pe M.E."/>
            <person name="Valle G."/>
            <person name="Morgante M."/>
            <person name="Caboche M."/>
            <person name="Adam-Blondon A.-F."/>
            <person name="Weissenbach J."/>
            <person name="Quetier F."/>
            <person name="Wincker P."/>
        </authorList>
    </citation>
    <scope>NUCLEOTIDE SEQUENCE [LARGE SCALE GENOMIC DNA]</scope>
    <source>
        <strain evidence="2">cv. Pinot noir / PN40024</strain>
    </source>
</reference>
<dbReference type="AlphaFoldDB" id="F6GSF5"/>
<proteinExistence type="predicted"/>
<dbReference type="PaxDb" id="29760-VIT_17s0000g10410.t01"/>
<protein>
    <submittedName>
        <fullName evidence="1">Uncharacterized protein</fullName>
    </submittedName>
</protein>
<gene>
    <name evidence="1" type="ordered locus">VIT_17s0000g10410</name>
</gene>
<sequence>MKRRADLVSVDNPGGTGYNFVDDTKLLVKTGVEAAVDLTILLKEIFNKE</sequence>
<dbReference type="Proteomes" id="UP000009183">
    <property type="component" value="Chromosome 17"/>
</dbReference>
<dbReference type="InParanoid" id="F6GSF5"/>
<dbReference type="HOGENOM" id="CLU_3145543_0_0_1"/>
<accession>F6GSF5</accession>
<organism evidence="1 2">
    <name type="scientific">Vitis vinifera</name>
    <name type="common">Grape</name>
    <dbReference type="NCBI Taxonomy" id="29760"/>
    <lineage>
        <taxon>Eukaryota</taxon>
        <taxon>Viridiplantae</taxon>
        <taxon>Streptophyta</taxon>
        <taxon>Embryophyta</taxon>
        <taxon>Tracheophyta</taxon>
        <taxon>Spermatophyta</taxon>
        <taxon>Magnoliopsida</taxon>
        <taxon>eudicotyledons</taxon>
        <taxon>Gunneridae</taxon>
        <taxon>Pentapetalae</taxon>
        <taxon>rosids</taxon>
        <taxon>Vitales</taxon>
        <taxon>Vitaceae</taxon>
        <taxon>Viteae</taxon>
        <taxon>Vitis</taxon>
    </lineage>
</organism>